<reference evidence="1 2" key="1">
    <citation type="journal article" date="2024" name="Chem. Sci.">
        <title>Discovery of megapolipeptins by genome mining of a Burkholderiales bacteria collection.</title>
        <authorList>
            <person name="Paulo B.S."/>
            <person name="Recchia M.J.J."/>
            <person name="Lee S."/>
            <person name="Fergusson C.H."/>
            <person name="Romanowski S.B."/>
            <person name="Hernandez A."/>
            <person name="Krull N."/>
            <person name="Liu D.Y."/>
            <person name="Cavanagh H."/>
            <person name="Bos A."/>
            <person name="Gray C.A."/>
            <person name="Murphy B.T."/>
            <person name="Linington R.G."/>
            <person name="Eustaquio A.S."/>
        </authorList>
    </citation>
    <scope>NUCLEOTIDE SEQUENCE [LARGE SCALE GENOMIC DNA]</scope>
    <source>
        <strain evidence="1 2">RL18-126-BIB-B</strain>
    </source>
</reference>
<evidence type="ECO:0000313" key="2">
    <source>
        <dbReference type="Proteomes" id="UP001629235"/>
    </source>
</evidence>
<proteinExistence type="predicted"/>
<name>A0ACC7NC43_9BURK</name>
<protein>
    <submittedName>
        <fullName evidence="1">N-acetylmuramidase domain-containing protein</fullName>
    </submittedName>
</protein>
<sequence>MAMELNVEVAAIKAIVMQESQGHPFLENGLPPILYERRHFFELVAKKRAKVEQSPSGLKRKGSGNKQSQHQNPYPDFPDLCFPHGDNYGPDGLHQYEKLVRAANLDLEISLMACSWGGFQILGEYYSSGCATIFEFVNKFISGTDGQAEIFIAFMKNMKPDGVKGLQARNWEKVADSYSGSIWRTKNPDYASNLAKYYDQFK</sequence>
<dbReference type="Proteomes" id="UP001629235">
    <property type="component" value="Unassembled WGS sequence"/>
</dbReference>
<dbReference type="EMBL" id="JAQQDW010000019">
    <property type="protein sequence ID" value="MFM0104248.1"/>
    <property type="molecule type" value="Genomic_DNA"/>
</dbReference>
<evidence type="ECO:0000313" key="1">
    <source>
        <dbReference type="EMBL" id="MFM0104248.1"/>
    </source>
</evidence>
<keyword evidence="2" id="KW-1185">Reference proteome</keyword>
<organism evidence="1 2">
    <name type="scientific">Paraburkholderia rhynchosiae</name>
    <dbReference type="NCBI Taxonomy" id="487049"/>
    <lineage>
        <taxon>Bacteria</taxon>
        <taxon>Pseudomonadati</taxon>
        <taxon>Pseudomonadota</taxon>
        <taxon>Betaproteobacteria</taxon>
        <taxon>Burkholderiales</taxon>
        <taxon>Burkholderiaceae</taxon>
        <taxon>Paraburkholderia</taxon>
    </lineage>
</organism>
<accession>A0ACC7NC43</accession>
<gene>
    <name evidence="1" type="ORF">PQR01_12340</name>
</gene>
<comment type="caution">
    <text evidence="1">The sequence shown here is derived from an EMBL/GenBank/DDBJ whole genome shotgun (WGS) entry which is preliminary data.</text>
</comment>